<keyword evidence="2" id="KW-1185">Reference proteome</keyword>
<accession>A0ACC1H9P2</accession>
<evidence type="ECO:0000313" key="1">
    <source>
        <dbReference type="EMBL" id="KAJ1672842.1"/>
    </source>
</evidence>
<proteinExistence type="predicted"/>
<reference evidence="1" key="1">
    <citation type="submission" date="2022-06" db="EMBL/GenBank/DDBJ databases">
        <title>Phylogenomic reconstructions and comparative analyses of Kickxellomycotina fungi.</title>
        <authorList>
            <person name="Reynolds N.K."/>
            <person name="Stajich J.E."/>
            <person name="Barry K."/>
            <person name="Grigoriev I.V."/>
            <person name="Crous P."/>
            <person name="Smith M.E."/>
        </authorList>
    </citation>
    <scope>NUCLEOTIDE SEQUENCE</scope>
    <source>
        <strain evidence="1">RSA 2271</strain>
    </source>
</reference>
<sequence length="214" mass="23180">NLSNGDLTTVSKLSRLGARWSFLPSRRNTTPSMASKDAIKSTQTLPSLSSRNKQNDEHNGNTRRNNGTSTLSRKMNTISTLLSVRSYSHLRRPNQQQGIYGKKGGPNRNTVAYVEKLDSIIIPTPNSHNTSSDLRSKCAEDGTGASPDLSHCQQEKTEAAAVSRFGGKRESKWHRFGRSLVHGIVKPSPMQSGLAATATPIDSGNGSTSLQQSC</sequence>
<feature type="non-terminal residue" evidence="1">
    <location>
        <position position="1"/>
    </location>
</feature>
<dbReference type="Proteomes" id="UP001145114">
    <property type="component" value="Unassembled WGS sequence"/>
</dbReference>
<comment type="caution">
    <text evidence="1">The sequence shown here is derived from an EMBL/GenBank/DDBJ whole genome shotgun (WGS) entry which is preliminary data.</text>
</comment>
<protein>
    <submittedName>
        <fullName evidence="1">Uncharacterized protein</fullName>
    </submittedName>
</protein>
<organism evidence="1 2">
    <name type="scientific">Spiromyces aspiralis</name>
    <dbReference type="NCBI Taxonomy" id="68401"/>
    <lineage>
        <taxon>Eukaryota</taxon>
        <taxon>Fungi</taxon>
        <taxon>Fungi incertae sedis</taxon>
        <taxon>Zoopagomycota</taxon>
        <taxon>Kickxellomycotina</taxon>
        <taxon>Kickxellomycetes</taxon>
        <taxon>Kickxellales</taxon>
        <taxon>Kickxellaceae</taxon>
        <taxon>Spiromyces</taxon>
    </lineage>
</organism>
<gene>
    <name evidence="1" type="ORF">EV182_006384</name>
</gene>
<dbReference type="EMBL" id="JAMZIH010007747">
    <property type="protein sequence ID" value="KAJ1672842.1"/>
    <property type="molecule type" value="Genomic_DNA"/>
</dbReference>
<evidence type="ECO:0000313" key="2">
    <source>
        <dbReference type="Proteomes" id="UP001145114"/>
    </source>
</evidence>
<name>A0ACC1H9P2_9FUNG</name>